<accession>A0A195EXF3</accession>
<sequence>MPLVHLRRRYKTPVRPAFKFEECRKDEELCKKRDETGRIPRDKRRRGRRRRRNYAPVMVDTFAVVLATSSYIPAQEFQPREQQWREQEKRRRQDVSQGFKETVGGEKNTGGERETKGLKPSQRQIARVIPIRPHESIPIESAYVRYSNNRTMGPAPLSILRPQQKEQI</sequence>
<name>A0A195EXF3_9HYME</name>
<evidence type="ECO:0000313" key="3">
    <source>
        <dbReference type="EMBL" id="KYN32960.1"/>
    </source>
</evidence>
<dbReference type="Proteomes" id="UP000078541">
    <property type="component" value="Unassembled WGS sequence"/>
</dbReference>
<feature type="compositionally biased region" description="Basic and acidic residues" evidence="1">
    <location>
        <begin position="78"/>
        <end position="94"/>
    </location>
</feature>
<organism evidence="3 4">
    <name type="scientific">Trachymyrmex septentrionalis</name>
    <dbReference type="NCBI Taxonomy" id="34720"/>
    <lineage>
        <taxon>Eukaryota</taxon>
        <taxon>Metazoa</taxon>
        <taxon>Ecdysozoa</taxon>
        <taxon>Arthropoda</taxon>
        <taxon>Hexapoda</taxon>
        <taxon>Insecta</taxon>
        <taxon>Pterygota</taxon>
        <taxon>Neoptera</taxon>
        <taxon>Endopterygota</taxon>
        <taxon>Hymenoptera</taxon>
        <taxon>Apocrita</taxon>
        <taxon>Aculeata</taxon>
        <taxon>Formicoidea</taxon>
        <taxon>Formicidae</taxon>
        <taxon>Myrmicinae</taxon>
        <taxon>Trachymyrmex</taxon>
    </lineage>
</organism>
<protein>
    <submittedName>
        <fullName evidence="3">Uncharacterized protein</fullName>
    </submittedName>
</protein>
<feature type="region of interest" description="Disordered" evidence="1">
    <location>
        <begin position="76"/>
        <end position="132"/>
    </location>
</feature>
<evidence type="ECO:0000256" key="1">
    <source>
        <dbReference type="SAM" id="MobiDB-lite"/>
    </source>
</evidence>
<keyword evidence="2" id="KW-1133">Transmembrane helix</keyword>
<keyword evidence="2" id="KW-0812">Transmembrane</keyword>
<gene>
    <name evidence="3" type="ORF">ALC56_12776</name>
</gene>
<feature type="transmembrane region" description="Helical" evidence="2">
    <location>
        <begin position="53"/>
        <end position="72"/>
    </location>
</feature>
<keyword evidence="4" id="KW-1185">Reference proteome</keyword>
<dbReference type="EMBL" id="KQ981923">
    <property type="protein sequence ID" value="KYN32960.1"/>
    <property type="molecule type" value="Genomic_DNA"/>
</dbReference>
<reference evidence="3 4" key="1">
    <citation type="submission" date="2016-03" db="EMBL/GenBank/DDBJ databases">
        <title>Trachymyrmex septentrionalis WGS genome.</title>
        <authorList>
            <person name="Nygaard S."/>
            <person name="Hu H."/>
            <person name="Boomsma J."/>
            <person name="Zhang G."/>
        </authorList>
    </citation>
    <scope>NUCLEOTIDE SEQUENCE [LARGE SCALE GENOMIC DNA]</scope>
    <source>
        <strain evidence="3">Tsep2-gDNA-1</strain>
        <tissue evidence="3">Whole body</tissue>
    </source>
</reference>
<evidence type="ECO:0000313" key="4">
    <source>
        <dbReference type="Proteomes" id="UP000078541"/>
    </source>
</evidence>
<keyword evidence="2" id="KW-0472">Membrane</keyword>
<proteinExistence type="predicted"/>
<dbReference type="AlphaFoldDB" id="A0A195EXF3"/>
<evidence type="ECO:0000256" key="2">
    <source>
        <dbReference type="SAM" id="Phobius"/>
    </source>
</evidence>